<dbReference type="GO" id="GO:0016811">
    <property type="term" value="F:hydrolase activity, acting on carbon-nitrogen (but not peptide) bonds, in linear amides"/>
    <property type="evidence" value="ECO:0007669"/>
    <property type="project" value="InterPro"/>
</dbReference>
<dbReference type="Pfam" id="PF24827">
    <property type="entry name" value="AstE_AspA_cat"/>
    <property type="match status" value="1"/>
</dbReference>
<name>A0A4P9CCF8_EUBML</name>
<accession>A0A4P9CCF8</accession>
<proteinExistence type="predicted"/>
<evidence type="ECO:0000313" key="7">
    <source>
        <dbReference type="Proteomes" id="UP000218387"/>
    </source>
</evidence>
<gene>
    <name evidence="6" type="ORF">CPZ25_014195</name>
</gene>
<evidence type="ECO:0000313" key="6">
    <source>
        <dbReference type="EMBL" id="QCT72432.1"/>
    </source>
</evidence>
<feature type="domain" description="Succinylglutamate desuccinylase/Aspartoacylase catalytic" evidence="5">
    <location>
        <begin position="41"/>
        <end position="227"/>
    </location>
</feature>
<keyword evidence="4" id="KW-0862">Zinc</keyword>
<dbReference type="GO" id="GO:0016788">
    <property type="term" value="F:hydrolase activity, acting on ester bonds"/>
    <property type="evidence" value="ECO:0007669"/>
    <property type="project" value="InterPro"/>
</dbReference>
<reference evidence="6 7" key="1">
    <citation type="submission" date="2018-05" db="EMBL/GenBank/DDBJ databases">
        <title>Genome comparison of Eubacterium sp.</title>
        <authorList>
            <person name="Feng Y."/>
            <person name="Sanchez-Andrea I."/>
            <person name="Stams A.J.M."/>
            <person name="De Vos W.M."/>
        </authorList>
    </citation>
    <scope>NUCLEOTIDE SEQUENCE [LARGE SCALE GENOMIC DNA]</scope>
    <source>
        <strain evidence="6 7">YI</strain>
    </source>
</reference>
<organism evidence="6 7">
    <name type="scientific">Eubacterium maltosivorans</name>
    <dbReference type="NCBI Taxonomy" id="2041044"/>
    <lineage>
        <taxon>Bacteria</taxon>
        <taxon>Bacillati</taxon>
        <taxon>Bacillota</taxon>
        <taxon>Clostridia</taxon>
        <taxon>Eubacteriales</taxon>
        <taxon>Eubacteriaceae</taxon>
        <taxon>Eubacterium</taxon>
    </lineage>
</organism>
<keyword evidence="2" id="KW-0479">Metal-binding</keyword>
<evidence type="ECO:0000256" key="1">
    <source>
        <dbReference type="ARBA" id="ARBA00001947"/>
    </source>
</evidence>
<dbReference type="KEGG" id="emt:CPZ25_014195"/>
<evidence type="ECO:0000256" key="3">
    <source>
        <dbReference type="ARBA" id="ARBA00022801"/>
    </source>
</evidence>
<evidence type="ECO:0000256" key="4">
    <source>
        <dbReference type="ARBA" id="ARBA00022833"/>
    </source>
</evidence>
<dbReference type="AlphaFoldDB" id="A0A4P9CCF8"/>
<dbReference type="GO" id="GO:0046872">
    <property type="term" value="F:metal ion binding"/>
    <property type="evidence" value="ECO:0007669"/>
    <property type="project" value="UniProtKB-KW"/>
</dbReference>
<keyword evidence="7" id="KW-1185">Reference proteome</keyword>
<dbReference type="Proteomes" id="UP000218387">
    <property type="component" value="Chromosome"/>
</dbReference>
<dbReference type="PANTHER" id="PTHR37326">
    <property type="entry name" value="BLL3975 PROTEIN"/>
    <property type="match status" value="1"/>
</dbReference>
<dbReference type="InterPro" id="IPR053138">
    <property type="entry name" value="N-alpha-Ac-DABA_deacetylase"/>
</dbReference>
<dbReference type="Gene3D" id="3.40.630.10">
    <property type="entry name" value="Zn peptidases"/>
    <property type="match status" value="1"/>
</dbReference>
<dbReference type="SUPFAM" id="SSF53187">
    <property type="entry name" value="Zn-dependent exopeptidases"/>
    <property type="match status" value="1"/>
</dbReference>
<dbReference type="PIRSF" id="PIRSF039012">
    <property type="entry name" value="ASP"/>
    <property type="match status" value="1"/>
</dbReference>
<keyword evidence="3" id="KW-0378">Hydrolase</keyword>
<sequence length="324" mass="35673">MENNLSIGTLTASPGEKIQGMLPIPHTEIEVPVTLVNGTGDGKTVLITSGIHSCEYVGIEAAIQLAGELDPENVNGSLILIHPVNVPGFESRYPTLMPGDNKNLNRVFPGSQEGTPADRVAHFFEYSLYSQIDFYIDLHCGEIFEDLTPYVYYVGAADETVSRAARQAALHVDVPYMVKSTATTGAYNYAGVLGIPSILLERGCAGRFTQEEVNADKKDVINILKHLGVLPGAPELRHRPVDLTDLVYLMPKRHGLWYPDVKVGELIAKGQRLGEVRDYFGKTLDTYHAEYDGVVLYQSATLWTDDFCELITYGKFAETTGMTR</sequence>
<dbReference type="InterPro" id="IPR043795">
    <property type="entry name" value="N-alpha-Ac-DABA-like"/>
</dbReference>
<evidence type="ECO:0000259" key="5">
    <source>
        <dbReference type="Pfam" id="PF24827"/>
    </source>
</evidence>
<dbReference type="RefSeq" id="WP_058696150.1">
    <property type="nucleotide sequence ID" value="NZ_CP029487.1"/>
</dbReference>
<dbReference type="PANTHER" id="PTHR37326:SF1">
    <property type="entry name" value="BLL3975 PROTEIN"/>
    <property type="match status" value="1"/>
</dbReference>
<dbReference type="InterPro" id="IPR055438">
    <property type="entry name" value="AstE_AspA_cat"/>
</dbReference>
<evidence type="ECO:0000256" key="2">
    <source>
        <dbReference type="ARBA" id="ARBA00022723"/>
    </source>
</evidence>
<protein>
    <submittedName>
        <fullName evidence="6">Succinylglutamate desuccinylase</fullName>
    </submittedName>
</protein>
<dbReference type="EMBL" id="CP029487">
    <property type="protein sequence ID" value="QCT72432.1"/>
    <property type="molecule type" value="Genomic_DNA"/>
</dbReference>
<dbReference type="CDD" id="cd06254">
    <property type="entry name" value="M14_ASTE_ASPA-like"/>
    <property type="match status" value="1"/>
</dbReference>
<comment type="cofactor">
    <cofactor evidence="1">
        <name>Zn(2+)</name>
        <dbReference type="ChEBI" id="CHEBI:29105"/>
    </cofactor>
</comment>